<dbReference type="HOGENOM" id="CLU_1971432_0_0_1"/>
<dbReference type="EMBL" id="KN832022">
    <property type="protein sequence ID" value="KIN97899.1"/>
    <property type="molecule type" value="Genomic_DNA"/>
</dbReference>
<organism evidence="2 3">
    <name type="scientific">Pisolithus tinctorius Marx 270</name>
    <dbReference type="NCBI Taxonomy" id="870435"/>
    <lineage>
        <taxon>Eukaryota</taxon>
        <taxon>Fungi</taxon>
        <taxon>Dikarya</taxon>
        <taxon>Basidiomycota</taxon>
        <taxon>Agaricomycotina</taxon>
        <taxon>Agaricomycetes</taxon>
        <taxon>Agaricomycetidae</taxon>
        <taxon>Boletales</taxon>
        <taxon>Sclerodermatineae</taxon>
        <taxon>Pisolithaceae</taxon>
        <taxon>Pisolithus</taxon>
    </lineage>
</organism>
<proteinExistence type="predicted"/>
<reference evidence="3" key="2">
    <citation type="submission" date="2015-01" db="EMBL/GenBank/DDBJ databases">
        <title>Evolutionary Origins and Diversification of the Mycorrhizal Mutualists.</title>
        <authorList>
            <consortium name="DOE Joint Genome Institute"/>
            <consortium name="Mycorrhizal Genomics Consortium"/>
            <person name="Kohler A."/>
            <person name="Kuo A."/>
            <person name="Nagy L.G."/>
            <person name="Floudas D."/>
            <person name="Copeland A."/>
            <person name="Barry K.W."/>
            <person name="Cichocki N."/>
            <person name="Veneault-Fourrey C."/>
            <person name="LaButti K."/>
            <person name="Lindquist E.A."/>
            <person name="Lipzen A."/>
            <person name="Lundell T."/>
            <person name="Morin E."/>
            <person name="Murat C."/>
            <person name="Riley R."/>
            <person name="Ohm R."/>
            <person name="Sun H."/>
            <person name="Tunlid A."/>
            <person name="Henrissat B."/>
            <person name="Grigoriev I.V."/>
            <person name="Hibbett D.S."/>
            <person name="Martin F."/>
        </authorList>
    </citation>
    <scope>NUCLEOTIDE SEQUENCE [LARGE SCALE GENOMIC DNA]</scope>
    <source>
        <strain evidence="3">Marx 270</strain>
    </source>
</reference>
<dbReference type="InParanoid" id="A0A0C3N9X7"/>
<dbReference type="AlphaFoldDB" id="A0A0C3N9X7"/>
<accession>A0A0C3N9X7</accession>
<name>A0A0C3N9X7_PISTI</name>
<evidence type="ECO:0000313" key="2">
    <source>
        <dbReference type="EMBL" id="KIN97899.1"/>
    </source>
</evidence>
<evidence type="ECO:0000313" key="3">
    <source>
        <dbReference type="Proteomes" id="UP000054217"/>
    </source>
</evidence>
<reference evidence="2 3" key="1">
    <citation type="submission" date="2014-04" db="EMBL/GenBank/DDBJ databases">
        <authorList>
            <consortium name="DOE Joint Genome Institute"/>
            <person name="Kuo A."/>
            <person name="Kohler A."/>
            <person name="Costa M.D."/>
            <person name="Nagy L.G."/>
            <person name="Floudas D."/>
            <person name="Copeland A."/>
            <person name="Barry K.W."/>
            <person name="Cichocki N."/>
            <person name="Veneault-Fourrey C."/>
            <person name="LaButti K."/>
            <person name="Lindquist E.A."/>
            <person name="Lipzen A."/>
            <person name="Lundell T."/>
            <person name="Morin E."/>
            <person name="Murat C."/>
            <person name="Sun H."/>
            <person name="Tunlid A."/>
            <person name="Henrissat B."/>
            <person name="Grigoriev I.V."/>
            <person name="Hibbett D.S."/>
            <person name="Martin F."/>
            <person name="Nordberg H.P."/>
            <person name="Cantor M.N."/>
            <person name="Hua S.X."/>
        </authorList>
    </citation>
    <scope>NUCLEOTIDE SEQUENCE [LARGE SCALE GENOMIC DNA]</scope>
    <source>
        <strain evidence="2 3">Marx 270</strain>
    </source>
</reference>
<feature type="region of interest" description="Disordered" evidence="1">
    <location>
        <begin position="81"/>
        <end position="105"/>
    </location>
</feature>
<gene>
    <name evidence="2" type="ORF">M404DRAFT_867280</name>
</gene>
<sequence>MQIIPSDILTFSAHDPEVNTVVNHRVGMWQVICAAANTKDTASIAGETMYRGKTVRSRHLSLRIEKSKYTNHTSLPCTWMEAANKGQKGDPPNPGPDFQEQPSRACNTVSHARACHPNRLLLKNDST</sequence>
<keyword evidence="3" id="KW-1185">Reference proteome</keyword>
<evidence type="ECO:0000256" key="1">
    <source>
        <dbReference type="SAM" id="MobiDB-lite"/>
    </source>
</evidence>
<dbReference type="Proteomes" id="UP000054217">
    <property type="component" value="Unassembled WGS sequence"/>
</dbReference>
<protein>
    <submittedName>
        <fullName evidence="2">Uncharacterized protein</fullName>
    </submittedName>
</protein>